<reference evidence="1" key="1">
    <citation type="submission" date="2018-08" db="EMBL/GenBank/DDBJ databases">
        <title>HSV2 whole genome sequences from clinical isolates.</title>
        <authorList>
            <person name="Roychoudhury P."/>
            <person name="Greninger A.L."/>
            <person name="Jerome K.R."/>
            <person name="Johnston C."/>
            <person name="Wald A."/>
            <person name="Xie H."/>
        </authorList>
    </citation>
    <scope>NUCLEOTIDE SEQUENCE</scope>
    <source>
        <strain evidence="1">2008-483</strain>
    </source>
</reference>
<organismHost>
    <name type="scientific">Homo sapiens</name>
    <name type="common">Human</name>
    <dbReference type="NCBI Taxonomy" id="9606"/>
</organismHost>
<dbReference type="EMBL" id="MH790660">
    <property type="protein sequence ID" value="QBH85240.1"/>
    <property type="molecule type" value="Genomic_DNA"/>
</dbReference>
<evidence type="ECO:0000313" key="1">
    <source>
        <dbReference type="EMBL" id="QBH85240.1"/>
    </source>
</evidence>
<sequence length="123" mass="12530">MTSTARVLPASAPMIRPGLLGAAGAWCGATSWIDGMCQFGGICEDTVPAGSSKRAESSGSSGTSSGCVALVVSDSSGGSRVLVYGGLGPCHPAIFKLYRATVRWFSGIKRGSIPMLSTVTPCW</sequence>
<name>A0A481TVC0_HHV2</name>
<protein>
    <submittedName>
        <fullName evidence="1">Uncharacterized protein</fullName>
    </submittedName>
</protein>
<organism evidence="1">
    <name type="scientific">Human herpesvirus 2</name>
    <name type="common">HHV-2</name>
    <name type="synonym">Human herpes simplex virus 2</name>
    <dbReference type="NCBI Taxonomy" id="10310"/>
    <lineage>
        <taxon>Viruses</taxon>
        <taxon>Duplodnaviria</taxon>
        <taxon>Heunggongvirae</taxon>
        <taxon>Peploviricota</taxon>
        <taxon>Herviviricetes</taxon>
        <taxon>Herpesvirales</taxon>
        <taxon>Orthoherpesviridae</taxon>
        <taxon>Alphaherpesvirinae</taxon>
        <taxon>Simplexvirus</taxon>
        <taxon>Simplexvirus humanalpha2</taxon>
    </lineage>
</organism>
<proteinExistence type="predicted"/>
<accession>A0A481TVC0</accession>